<dbReference type="InterPro" id="IPR013783">
    <property type="entry name" value="Ig-like_fold"/>
</dbReference>
<name>A0A075HE55_9ARCH</name>
<reference evidence="3" key="1">
    <citation type="journal article" date="2014" name="Genome Biol. Evol.">
        <title>Pangenome evidence for extensive interdomain horizontal transfer affecting lineage core and shell genes in uncultured planktonic thaumarchaeota and euryarchaeota.</title>
        <authorList>
            <person name="Deschamps P."/>
            <person name="Zivanovic Y."/>
            <person name="Moreira D."/>
            <person name="Rodriguez-Valera F."/>
            <person name="Lopez-Garcia P."/>
        </authorList>
    </citation>
    <scope>NUCLEOTIDE SEQUENCE</scope>
</reference>
<dbReference type="EMBL" id="KF900995">
    <property type="protein sequence ID" value="AIF14204.1"/>
    <property type="molecule type" value="Genomic_DNA"/>
</dbReference>
<feature type="domain" description="Fibronectin type-III" evidence="2">
    <location>
        <begin position="200"/>
        <end position="295"/>
    </location>
</feature>
<dbReference type="InterPro" id="IPR050964">
    <property type="entry name" value="Striated_Muscle_Regulatory"/>
</dbReference>
<evidence type="ECO:0000256" key="1">
    <source>
        <dbReference type="ARBA" id="ARBA00022737"/>
    </source>
</evidence>
<dbReference type="Gene3D" id="2.60.40.10">
    <property type="entry name" value="Immunoglobulins"/>
    <property type="match status" value="4"/>
</dbReference>
<proteinExistence type="predicted"/>
<keyword evidence="1" id="KW-0677">Repeat</keyword>
<dbReference type="AlphaFoldDB" id="A0A075HE55"/>
<accession>A0A075HE55</accession>
<sequence>MKITEKRYFMLTGALSALIVLSMPISDVFADAPSSISASDHTTTQITLSWTHTGLVDINFLGGASIVTGTNSPYTITGLSSGTSYTFTITAQDLGSQNITTSTIPESPSSLSATSNNNTQVPLTWTAPSGNNITDYVIQYSTDQTSWSTFDDGVSTSTSTTVTGLTNGQLYYFKVAAKSASGQGTFSTNTSATPATIPSTIADLSATKQTDSLKIDLSWSTPTNGGSAVTSYKIERQTSGGAWSTIESSYGDSSSTSYTSLGLSESTTYNYRISAINSVGTASASNEASDTTNSSPSQISQITIIPTDDVGTQLSWTAPSDGGSSITGYKIERDGSVIVANSNSIVTSYLDSGLDELTAYSYEISAINSIGISTASITKSVVTIDVDSNNFCHSCKSKEPTVTETELEEKLPSIESIPEIQTSAVPDWVRQTVGWWADDTLTDDDFSNAMEFLIQSKIIKIENNLPETSSKSGTYDKLFERIQLSSVNLNIEKYQDTELRISAKLNNEISNTGFVFWTMIDPHGEESRYKSGITSDGETTLIMHLQPDSIIGEYFISGDFLEVRSETMSFNLGTFEKELIPSWVKNNAKWWSEGKISEISFINNVEFLINTGVIERS</sequence>
<feature type="domain" description="Fibronectin type-III" evidence="2">
    <location>
        <begin position="298"/>
        <end position="386"/>
    </location>
</feature>
<dbReference type="PANTHER" id="PTHR13817">
    <property type="entry name" value="TITIN"/>
    <property type="match status" value="1"/>
</dbReference>
<organism evidence="3">
    <name type="scientific">uncultured marine thaumarchaeote KM3_66_E12</name>
    <dbReference type="NCBI Taxonomy" id="1456229"/>
    <lineage>
        <taxon>Archaea</taxon>
        <taxon>Nitrososphaerota</taxon>
        <taxon>environmental samples</taxon>
    </lineage>
</organism>
<dbReference type="PRINTS" id="PR00014">
    <property type="entry name" value="FNTYPEIII"/>
</dbReference>
<dbReference type="SUPFAM" id="SSF49265">
    <property type="entry name" value="Fibronectin type III"/>
    <property type="match status" value="2"/>
</dbReference>
<dbReference type="PROSITE" id="PS50853">
    <property type="entry name" value="FN3"/>
    <property type="match status" value="3"/>
</dbReference>
<dbReference type="CDD" id="cd00063">
    <property type="entry name" value="FN3"/>
    <property type="match status" value="4"/>
</dbReference>
<feature type="domain" description="Fibronectin type-III" evidence="2">
    <location>
        <begin position="107"/>
        <end position="199"/>
    </location>
</feature>
<evidence type="ECO:0000313" key="3">
    <source>
        <dbReference type="EMBL" id="AIF14204.1"/>
    </source>
</evidence>
<dbReference type="SMART" id="SM00060">
    <property type="entry name" value="FN3"/>
    <property type="match status" value="4"/>
</dbReference>
<evidence type="ECO:0000259" key="2">
    <source>
        <dbReference type="PROSITE" id="PS50853"/>
    </source>
</evidence>
<protein>
    <submittedName>
        <fullName evidence="3">Fibronectin type III domain-containing protein</fullName>
    </submittedName>
</protein>
<dbReference type="Pfam" id="PF00041">
    <property type="entry name" value="fn3"/>
    <property type="match status" value="3"/>
</dbReference>
<dbReference type="InterPro" id="IPR003961">
    <property type="entry name" value="FN3_dom"/>
</dbReference>
<dbReference type="PANTHER" id="PTHR13817:SF73">
    <property type="entry name" value="FIBRONECTIN TYPE-III DOMAIN-CONTAINING PROTEIN"/>
    <property type="match status" value="1"/>
</dbReference>
<dbReference type="InterPro" id="IPR036116">
    <property type="entry name" value="FN3_sf"/>
</dbReference>